<dbReference type="Gene3D" id="2.40.50.140">
    <property type="entry name" value="Nucleic acid-binding proteins"/>
    <property type="match status" value="1"/>
</dbReference>
<dbReference type="Pfam" id="PF00436">
    <property type="entry name" value="SSB"/>
    <property type="match status" value="1"/>
</dbReference>
<dbReference type="InterPro" id="IPR012340">
    <property type="entry name" value="NA-bd_OB-fold"/>
</dbReference>
<keyword evidence="5" id="KW-1185">Reference proteome</keyword>
<organism evidence="4 5">
    <name type="scientific">Mycoplasma yeatsii</name>
    <dbReference type="NCBI Taxonomy" id="51365"/>
    <lineage>
        <taxon>Bacteria</taxon>
        <taxon>Bacillati</taxon>
        <taxon>Mycoplasmatota</taxon>
        <taxon>Mollicutes</taxon>
        <taxon>Mycoplasmataceae</taxon>
        <taxon>Mycoplasma</taxon>
    </lineage>
</organism>
<dbReference type="InterPro" id="IPR000424">
    <property type="entry name" value="Primosome_PriB/ssb"/>
</dbReference>
<dbReference type="PANTHER" id="PTHR10302:SF27">
    <property type="entry name" value="SINGLE-STRANDED DNA-BINDING PROTEIN"/>
    <property type="match status" value="1"/>
</dbReference>
<dbReference type="GO" id="GO:0003677">
    <property type="term" value="F:DNA binding"/>
    <property type="evidence" value="ECO:0007669"/>
    <property type="project" value="UniProtKB-KW"/>
</dbReference>
<protein>
    <recommendedName>
        <fullName evidence="2">Single-stranded DNA-binding protein</fullName>
    </recommendedName>
</protein>
<reference evidence="4" key="1">
    <citation type="submission" date="2023-07" db="EMBL/GenBank/DDBJ databases">
        <title>Genomic Encyclopedia of Type Strains, Phase IV (KMG-IV): sequencing the most valuable type-strain genomes for metagenomic binning, comparative biology and taxonomic classification.</title>
        <authorList>
            <person name="Goeker M."/>
        </authorList>
    </citation>
    <scope>NUCLEOTIDE SEQUENCE [LARGE SCALE GENOMIC DNA]</scope>
    <source>
        <strain evidence="4">DSM 22019</strain>
    </source>
</reference>
<evidence type="ECO:0000256" key="1">
    <source>
        <dbReference type="ARBA" id="ARBA00023125"/>
    </source>
</evidence>
<name>A0ABU0NE04_9MOLU</name>
<sequence length="137" mass="16024">MNQVILIGRLVRDEFYEKEFDKQNNEKGKLLKFTLATLESRESKTQFIEVTCYDKLAEITKEHLKKGDLISLIGVAQNNVFKTKDDKQTSKLEIIANRIKFLAKAETINELKHYKQLAQDQQQAIQEINSMLDEQYK</sequence>
<evidence type="ECO:0000256" key="2">
    <source>
        <dbReference type="PIRNR" id="PIRNR002070"/>
    </source>
</evidence>
<dbReference type="EMBL" id="JAUSWP010000001">
    <property type="protein sequence ID" value="MDQ0567619.1"/>
    <property type="molecule type" value="Genomic_DNA"/>
</dbReference>
<proteinExistence type="predicted"/>
<evidence type="ECO:0000313" key="5">
    <source>
        <dbReference type="Proteomes" id="UP001236620"/>
    </source>
</evidence>
<dbReference type="InterPro" id="IPR011344">
    <property type="entry name" value="ssDNA-bd"/>
</dbReference>
<dbReference type="Proteomes" id="UP001236620">
    <property type="component" value="Unassembled WGS sequence"/>
</dbReference>
<dbReference type="RefSeq" id="WP_307444375.1">
    <property type="nucleotide sequence ID" value="NZ_JAUSWP010000001.1"/>
</dbReference>
<evidence type="ECO:0000256" key="3">
    <source>
        <dbReference type="SAM" id="Coils"/>
    </source>
</evidence>
<keyword evidence="1 2" id="KW-0238">DNA-binding</keyword>
<dbReference type="PROSITE" id="PS50935">
    <property type="entry name" value="SSB"/>
    <property type="match status" value="1"/>
</dbReference>
<feature type="coiled-coil region" evidence="3">
    <location>
        <begin position="104"/>
        <end position="134"/>
    </location>
</feature>
<dbReference type="SUPFAM" id="SSF50249">
    <property type="entry name" value="Nucleic acid-binding proteins"/>
    <property type="match status" value="1"/>
</dbReference>
<dbReference type="PANTHER" id="PTHR10302">
    <property type="entry name" value="SINGLE-STRANDED DNA-BINDING PROTEIN"/>
    <property type="match status" value="1"/>
</dbReference>
<dbReference type="PIRSF" id="PIRSF002070">
    <property type="entry name" value="SSB"/>
    <property type="match status" value="1"/>
</dbReference>
<keyword evidence="3" id="KW-0175">Coiled coil</keyword>
<dbReference type="CDD" id="cd04496">
    <property type="entry name" value="SSB_OBF"/>
    <property type="match status" value="1"/>
</dbReference>
<evidence type="ECO:0000313" key="4">
    <source>
        <dbReference type="EMBL" id="MDQ0567619.1"/>
    </source>
</evidence>
<gene>
    <name evidence="4" type="ORF">J2Z63_000240</name>
</gene>
<comment type="caution">
    <text evidence="4">The sequence shown here is derived from an EMBL/GenBank/DDBJ whole genome shotgun (WGS) entry which is preliminary data.</text>
</comment>
<accession>A0ABU0NE04</accession>